<reference evidence="1 2" key="1">
    <citation type="submission" date="2015-07" db="EMBL/GenBank/DDBJ databases">
        <authorList>
            <person name="Ju K.-S."/>
            <person name="Doroghazi J.R."/>
            <person name="Metcalf W.W."/>
        </authorList>
    </citation>
    <scope>NUCLEOTIDE SEQUENCE [LARGE SCALE GENOMIC DNA]</scope>
    <source>
        <strain evidence="1 2">NRRL B-3589</strain>
    </source>
</reference>
<dbReference type="RefSeq" id="WP_030892571.1">
    <property type="nucleotide sequence ID" value="NZ_JBIRHZ010000003.1"/>
</dbReference>
<organism evidence="1 2">
    <name type="scientific">Streptomyces varsoviensis</name>
    <dbReference type="NCBI Taxonomy" id="67373"/>
    <lineage>
        <taxon>Bacteria</taxon>
        <taxon>Bacillati</taxon>
        <taxon>Actinomycetota</taxon>
        <taxon>Actinomycetes</taxon>
        <taxon>Kitasatosporales</taxon>
        <taxon>Streptomycetaceae</taxon>
        <taxon>Streptomyces</taxon>
    </lineage>
</organism>
<protein>
    <submittedName>
        <fullName evidence="1">Uncharacterized protein</fullName>
    </submittedName>
</protein>
<evidence type="ECO:0000313" key="1">
    <source>
        <dbReference type="EMBL" id="KOG91882.1"/>
    </source>
</evidence>
<proteinExistence type="predicted"/>
<gene>
    <name evidence="1" type="ORF">ADK38_00755</name>
</gene>
<accession>A0ABR5JEW7</accession>
<dbReference type="EMBL" id="LGUT01000061">
    <property type="protein sequence ID" value="KOG91882.1"/>
    <property type="molecule type" value="Genomic_DNA"/>
</dbReference>
<dbReference type="Proteomes" id="UP000037020">
    <property type="component" value="Unassembled WGS sequence"/>
</dbReference>
<comment type="caution">
    <text evidence="1">The sequence shown here is derived from an EMBL/GenBank/DDBJ whole genome shotgun (WGS) entry which is preliminary data.</text>
</comment>
<sequence>MAAIPQPAYPVSPEGDDDPRFTTGLAFDVAFVLETHGFPKLTNGLDFVHLQEALFRFLYEGEGRR</sequence>
<name>A0ABR5JEW7_9ACTN</name>
<evidence type="ECO:0000313" key="2">
    <source>
        <dbReference type="Proteomes" id="UP000037020"/>
    </source>
</evidence>
<keyword evidence="2" id="KW-1185">Reference proteome</keyword>